<dbReference type="GO" id="GO:0003723">
    <property type="term" value="F:RNA binding"/>
    <property type="evidence" value="ECO:0007669"/>
    <property type="project" value="TreeGrafter"/>
</dbReference>
<dbReference type="InterPro" id="IPR027417">
    <property type="entry name" value="P-loop_NTPase"/>
</dbReference>
<evidence type="ECO:0000256" key="2">
    <source>
        <dbReference type="ARBA" id="ARBA00012552"/>
    </source>
</evidence>
<comment type="caution">
    <text evidence="15">The sequence shown here is derived from an EMBL/GenBank/DDBJ whole genome shotgun (WGS) entry which is preliminary data.</text>
</comment>
<dbReference type="SMART" id="SM00490">
    <property type="entry name" value="HELICc"/>
    <property type="match status" value="1"/>
</dbReference>
<evidence type="ECO:0000256" key="8">
    <source>
        <dbReference type="ARBA" id="ARBA00022840"/>
    </source>
</evidence>
<dbReference type="PROSITE" id="PS00690">
    <property type="entry name" value="DEAH_ATP_HELICASE"/>
    <property type="match status" value="1"/>
</dbReference>
<keyword evidence="9" id="KW-0648">Protein biosynthesis</keyword>
<keyword evidence="16" id="KW-1185">Reference proteome</keyword>
<evidence type="ECO:0000256" key="12">
    <source>
        <dbReference type="SAM" id="MobiDB-lite"/>
    </source>
</evidence>
<dbReference type="PROSITE" id="PS51192">
    <property type="entry name" value="HELICASE_ATP_BIND_1"/>
    <property type="match status" value="1"/>
</dbReference>
<evidence type="ECO:0000256" key="4">
    <source>
        <dbReference type="ARBA" id="ARBA00022540"/>
    </source>
</evidence>
<comment type="similarity">
    <text evidence="1">Belongs to the DEAD box helicase family. DEAH subfamily.</text>
</comment>
<dbReference type="Pfam" id="PF00270">
    <property type="entry name" value="DEAD"/>
    <property type="match status" value="1"/>
</dbReference>
<evidence type="ECO:0000313" key="15">
    <source>
        <dbReference type="EMBL" id="KAK3103438.1"/>
    </source>
</evidence>
<feature type="region of interest" description="Disordered" evidence="12">
    <location>
        <begin position="506"/>
        <end position="526"/>
    </location>
</feature>
<dbReference type="Proteomes" id="UP001186944">
    <property type="component" value="Unassembled WGS sequence"/>
</dbReference>
<dbReference type="Pfam" id="PF24899">
    <property type="entry name" value="UBA_DHX29"/>
    <property type="match status" value="1"/>
</dbReference>
<dbReference type="Pfam" id="PF00271">
    <property type="entry name" value="Helicase_C"/>
    <property type="match status" value="1"/>
</dbReference>
<dbReference type="SMART" id="SM00847">
    <property type="entry name" value="HA2"/>
    <property type="match status" value="1"/>
</dbReference>
<evidence type="ECO:0000313" key="16">
    <source>
        <dbReference type="Proteomes" id="UP001186944"/>
    </source>
</evidence>
<evidence type="ECO:0000256" key="11">
    <source>
        <dbReference type="ARBA" id="ARBA00047984"/>
    </source>
</evidence>
<dbReference type="CDD" id="cd18791">
    <property type="entry name" value="SF2_C_RHA"/>
    <property type="match status" value="1"/>
</dbReference>
<dbReference type="PANTHER" id="PTHR18934">
    <property type="entry name" value="ATP-DEPENDENT RNA HELICASE"/>
    <property type="match status" value="1"/>
</dbReference>
<reference evidence="15" key="1">
    <citation type="submission" date="2019-08" db="EMBL/GenBank/DDBJ databases">
        <title>The improved chromosome-level genome for the pearl oyster Pinctada fucata martensii using PacBio sequencing and Hi-C.</title>
        <authorList>
            <person name="Zheng Z."/>
        </authorList>
    </citation>
    <scope>NUCLEOTIDE SEQUENCE</scope>
    <source>
        <strain evidence="15">ZZ-2019</strain>
        <tissue evidence="15">Adductor muscle</tissue>
    </source>
</reference>
<dbReference type="FunFam" id="3.40.50.300:FF:000500">
    <property type="entry name" value="ATP-dependent RNA helicase DHX29"/>
    <property type="match status" value="1"/>
</dbReference>
<keyword evidence="10" id="KW-0175">Coiled coil</keyword>
<evidence type="ECO:0000256" key="1">
    <source>
        <dbReference type="ARBA" id="ARBA00008792"/>
    </source>
</evidence>
<dbReference type="PROSITE" id="PS51194">
    <property type="entry name" value="HELICASE_CTER"/>
    <property type="match status" value="1"/>
</dbReference>
<keyword evidence="3" id="KW-0963">Cytoplasm</keyword>
<dbReference type="InterPro" id="IPR059023">
    <property type="entry name" value="RNA_hel_CTD"/>
</dbReference>
<dbReference type="InterPro" id="IPR056890">
    <property type="entry name" value="UBA_DHX29-like"/>
</dbReference>
<dbReference type="SMART" id="SM00487">
    <property type="entry name" value="DEXDc"/>
    <property type="match status" value="1"/>
</dbReference>
<comment type="catalytic activity">
    <reaction evidence="11">
        <text>ATP + H2O = ADP + phosphate + H(+)</text>
        <dbReference type="Rhea" id="RHEA:13065"/>
        <dbReference type="ChEBI" id="CHEBI:15377"/>
        <dbReference type="ChEBI" id="CHEBI:15378"/>
        <dbReference type="ChEBI" id="CHEBI:30616"/>
        <dbReference type="ChEBI" id="CHEBI:43474"/>
        <dbReference type="ChEBI" id="CHEBI:456216"/>
        <dbReference type="EC" id="3.6.4.13"/>
    </reaction>
</comment>
<dbReference type="InterPro" id="IPR002464">
    <property type="entry name" value="DNA/RNA_helicase_DEAH_CS"/>
</dbReference>
<dbReference type="EC" id="3.6.4.13" evidence="2"/>
<dbReference type="Gene3D" id="3.40.50.300">
    <property type="entry name" value="P-loop containing nucleotide triphosphate hydrolases"/>
    <property type="match status" value="2"/>
</dbReference>
<evidence type="ECO:0000259" key="14">
    <source>
        <dbReference type="PROSITE" id="PS51194"/>
    </source>
</evidence>
<keyword evidence="6" id="KW-0378">Hydrolase</keyword>
<dbReference type="Pfam" id="PF07717">
    <property type="entry name" value="OB_NTP_bind"/>
    <property type="match status" value="1"/>
</dbReference>
<dbReference type="InterPro" id="IPR014001">
    <property type="entry name" value="Helicase_ATP-bd"/>
</dbReference>
<evidence type="ECO:0000256" key="5">
    <source>
        <dbReference type="ARBA" id="ARBA00022741"/>
    </source>
</evidence>
<dbReference type="SUPFAM" id="SSF54768">
    <property type="entry name" value="dsRNA-binding domain-like"/>
    <property type="match status" value="1"/>
</dbReference>
<evidence type="ECO:0000259" key="13">
    <source>
        <dbReference type="PROSITE" id="PS51192"/>
    </source>
</evidence>
<dbReference type="Pfam" id="PF21010">
    <property type="entry name" value="HA2_C"/>
    <property type="match status" value="1"/>
</dbReference>
<dbReference type="InterPro" id="IPR007502">
    <property type="entry name" value="Helicase-assoc_dom"/>
</dbReference>
<evidence type="ECO:0000256" key="6">
    <source>
        <dbReference type="ARBA" id="ARBA00022801"/>
    </source>
</evidence>
<sequence length="1371" mass="154382">MCILLTGKKTYSLPVSSSKQTDDKEIGPKISVPLDLEQDLIELIQAEHTERTKCKDLSKRITVKKLTDMYTSLSQAGFSQSQIETCMNNTVMYGGDLIDALDWFCLNLPNEKLPSGFSTALEKEEEKIRPKFDAQLQQNVNLPAPSVKLTEIKAKETEKKAPEKVVNMKDWIMQYAEVESDEDDDDDLKDVTNKEENDPNEQYLELTAKLLDAKAAASQAKSHGNKDKQKELSKVIRELIQRMDTLEKHPKFNPQVKINDIDSEKSDKVPTPVDEISESILPDSFTEESASDIAQGVSVTMEMESHDQEEEDDECSGFALFEQMASVPEPEEKKPKRSDFDVRNFEYTRQQWTGKSPKQFLIDWCRKHKCEAPKYEKVHVMGNLWRSKVKIDRRKDGMLEVCPEICCENFTEAQHLGSTLALYNLCKGQSLHQLLPPPYRTVWMEWQDAEKAAAKKEKVEENKPRDQYITRLMKKLQISEKQSNSDGRCDDDGTLESWEDFEEEEVSDIGNKASQQKVVRPSHRPSHRCLDGRALSDMYKQHQKSDCYTRLLKTRESLPVYQHKDGIMRAISDNRVVVIAGETGSGKSTQIPQFVLETFLTCGNGDKCNIVCTEPRRISAVSLATRVSQELGDSCLGRQDSLCGYQIRFESRRGPNTRLTYCTTGVLLRQLQGDPLLPGVSHVIVDEVHERSVQSDFLMVILKRLLDQRSDLKVILMSATLDSEKFSSYFHHCPVVNIPGRTFPVQVFHVEDIIEKTGFVLDHDSPYAFRPEQLIKEEHSSISVTGRGGEQTKTDVYWTTQNISRIDQTSLSPDDYSLQTRNTVTRLNPDYINMDIIVDLLVYIDKDSEFSDMEGSVLIFLPGLADIQELHELLTTDRRFSNPARYQILALHSVLSSSDQSAAFVTPLPGVRKVVIATNIAETGITIPDVVFVIDAGKVKENRYMESSQMSALREVFISKASAKQRQGRAGRVREGVCLRLYTKEKYDSLHAFTTPEIQRVPLEELCLHIMKCNLGDPEVFLSAALDPPRSQVISRAMALLYEVGACSGGATLTPLGHHLATLPVNVRIGKMLLFGAIFGYLEPVAVIAAAMTTKSPFVAPLQKLDLAQSMKMSMAAACSDHLTVYRAYVGWKLAQKGAKSHEHQFCAKHFLKRNTLLEIENLKWDLIKLVESIGFSDDKSSGKKDTPENLYIRNSEATEIPDLEQNMVAMVKAVVAAGLYPNVAKVTYDAPVDAKANPSKNVCVGETAQGPANVHPSSVNRNLATNGWLAYQEKVTTSKVYIRECTLVSPFSLMMFGGDIHVEHLSQCVVIDQRIKFKTNARTGVLFKELRKLLSSLLQEKLQKPSLSLKDDKIINVIHKLLQIEGRKSI</sequence>
<dbReference type="InterPro" id="IPR056328">
    <property type="entry name" value="DSRM_DHX29"/>
</dbReference>
<keyword evidence="5" id="KW-0547">Nucleotide-binding</keyword>
<keyword evidence="8" id="KW-0067">ATP-binding</keyword>
<evidence type="ECO:0000256" key="3">
    <source>
        <dbReference type="ARBA" id="ARBA00022490"/>
    </source>
</evidence>
<dbReference type="InterPro" id="IPR001650">
    <property type="entry name" value="Helicase_C-like"/>
</dbReference>
<gene>
    <name evidence="15" type="ORF">FSP39_019253</name>
</gene>
<accession>A0AA88YER9</accession>
<dbReference type="Gene3D" id="1.20.120.1080">
    <property type="match status" value="1"/>
</dbReference>
<proteinExistence type="inferred from homology"/>
<dbReference type="Pfam" id="PF24385">
    <property type="entry name" value="DSRM_DHX29"/>
    <property type="match status" value="1"/>
</dbReference>
<dbReference type="FunFam" id="1.20.120.1080:FF:000002">
    <property type="entry name" value="Putative ATP-dependent RNA helicase DHX36"/>
    <property type="match status" value="1"/>
</dbReference>
<dbReference type="PANTHER" id="PTHR18934:SF264">
    <property type="entry name" value="ATP-DEPENDENT RNA HELICASE DHX29"/>
    <property type="match status" value="1"/>
</dbReference>
<protein>
    <recommendedName>
        <fullName evidence="2">RNA helicase</fullName>
        <ecNumber evidence="2">3.6.4.13</ecNumber>
    </recommendedName>
</protein>
<evidence type="ECO:0000256" key="7">
    <source>
        <dbReference type="ARBA" id="ARBA00022806"/>
    </source>
</evidence>
<dbReference type="Pfam" id="PF26026">
    <property type="entry name" value="RNA_hel_CTD"/>
    <property type="match status" value="1"/>
</dbReference>
<feature type="compositionally biased region" description="Acidic residues" evidence="12">
    <location>
        <begin position="178"/>
        <end position="188"/>
    </location>
</feature>
<evidence type="ECO:0000256" key="10">
    <source>
        <dbReference type="ARBA" id="ARBA00023054"/>
    </source>
</evidence>
<dbReference type="InterPro" id="IPR011545">
    <property type="entry name" value="DEAD/DEAH_box_helicase_dom"/>
</dbReference>
<feature type="domain" description="Helicase ATP-binding" evidence="13">
    <location>
        <begin position="568"/>
        <end position="739"/>
    </location>
</feature>
<dbReference type="EMBL" id="VSWD01000005">
    <property type="protein sequence ID" value="KAK3103438.1"/>
    <property type="molecule type" value="Genomic_DNA"/>
</dbReference>
<name>A0AA88YER9_PINIB</name>
<dbReference type="GO" id="GO:0003743">
    <property type="term" value="F:translation initiation factor activity"/>
    <property type="evidence" value="ECO:0007669"/>
    <property type="project" value="UniProtKB-KW"/>
</dbReference>
<dbReference type="InterPro" id="IPR011709">
    <property type="entry name" value="DEAD-box_helicase_OB_fold"/>
</dbReference>
<feature type="domain" description="Helicase C-terminal" evidence="14">
    <location>
        <begin position="836"/>
        <end position="1014"/>
    </location>
</feature>
<feature type="region of interest" description="Disordered" evidence="12">
    <location>
        <begin position="177"/>
        <end position="202"/>
    </location>
</feature>
<evidence type="ECO:0000256" key="9">
    <source>
        <dbReference type="ARBA" id="ARBA00022917"/>
    </source>
</evidence>
<organism evidence="15 16">
    <name type="scientific">Pinctada imbricata</name>
    <name type="common">Atlantic pearl-oyster</name>
    <name type="synonym">Pinctada martensii</name>
    <dbReference type="NCBI Taxonomy" id="66713"/>
    <lineage>
        <taxon>Eukaryota</taxon>
        <taxon>Metazoa</taxon>
        <taxon>Spiralia</taxon>
        <taxon>Lophotrochozoa</taxon>
        <taxon>Mollusca</taxon>
        <taxon>Bivalvia</taxon>
        <taxon>Autobranchia</taxon>
        <taxon>Pteriomorphia</taxon>
        <taxon>Pterioida</taxon>
        <taxon>Pterioidea</taxon>
        <taxon>Pteriidae</taxon>
        <taxon>Pinctada</taxon>
    </lineage>
</organism>
<dbReference type="GO" id="GO:0005524">
    <property type="term" value="F:ATP binding"/>
    <property type="evidence" value="ECO:0007669"/>
    <property type="project" value="UniProtKB-KW"/>
</dbReference>
<dbReference type="FunFam" id="3.40.50.300:FF:000325">
    <property type="entry name" value="ATP-dependent RNA helicase DHX29"/>
    <property type="match status" value="1"/>
</dbReference>
<dbReference type="GO" id="GO:0003724">
    <property type="term" value="F:RNA helicase activity"/>
    <property type="evidence" value="ECO:0007669"/>
    <property type="project" value="UniProtKB-EC"/>
</dbReference>
<keyword evidence="7" id="KW-0347">Helicase</keyword>
<dbReference type="GO" id="GO:0016787">
    <property type="term" value="F:hydrolase activity"/>
    <property type="evidence" value="ECO:0007669"/>
    <property type="project" value="UniProtKB-KW"/>
</dbReference>
<keyword evidence="4" id="KW-0396">Initiation factor</keyword>
<dbReference type="SUPFAM" id="SSF52540">
    <property type="entry name" value="P-loop containing nucleoside triphosphate hydrolases"/>
    <property type="match status" value="1"/>
</dbReference>